<sequence>MSSKLLRTAADISQMNTMATGTPSIASTNNTTATKATPASADTTVTIIDHSFLATVASIESNDTAPMEQTASAATRVLGIPELLEAILIGTDAKTLLLAQRVAPQWRDLIRRSHPLQKKLFLRPSSLEEALRLAGDETGIVVLTRQSPNGAPAVVAVLNPLLFTIKRFGSLKRMADRCNPRIELRFGALGDQPEAEQPSRLKMQLVSPHQALSTRLWFRNGRANGQFFQDIYHNTLNEPLGDFRQRINLSFNGKRGYNAEWTNAAVNVFGPQDTLGAQTVAEHLDARENR</sequence>
<dbReference type="Proteomes" id="UP001310594">
    <property type="component" value="Unassembled WGS sequence"/>
</dbReference>
<name>A0AAN7VNB9_9PEZI</name>
<gene>
    <name evidence="1" type="ORF">LTR97_010947</name>
</gene>
<dbReference type="AlphaFoldDB" id="A0AAN7VNB9"/>
<protein>
    <recommendedName>
        <fullName evidence="3">F-box domain-containing protein</fullName>
    </recommendedName>
</protein>
<proteinExistence type="predicted"/>
<reference evidence="1" key="1">
    <citation type="submission" date="2023-08" db="EMBL/GenBank/DDBJ databases">
        <title>Black Yeasts Isolated from many extreme environments.</title>
        <authorList>
            <person name="Coleine C."/>
            <person name="Stajich J.E."/>
            <person name="Selbmann L."/>
        </authorList>
    </citation>
    <scope>NUCLEOTIDE SEQUENCE</scope>
    <source>
        <strain evidence="1">CCFEE 5810</strain>
    </source>
</reference>
<evidence type="ECO:0000313" key="2">
    <source>
        <dbReference type="Proteomes" id="UP001310594"/>
    </source>
</evidence>
<evidence type="ECO:0008006" key="3">
    <source>
        <dbReference type="Google" id="ProtNLM"/>
    </source>
</evidence>
<evidence type="ECO:0000313" key="1">
    <source>
        <dbReference type="EMBL" id="KAK5692635.1"/>
    </source>
</evidence>
<comment type="caution">
    <text evidence="1">The sequence shown here is derived from an EMBL/GenBank/DDBJ whole genome shotgun (WGS) entry which is preliminary data.</text>
</comment>
<accession>A0AAN7VNB9</accession>
<organism evidence="1 2">
    <name type="scientific">Elasticomyces elasticus</name>
    <dbReference type="NCBI Taxonomy" id="574655"/>
    <lineage>
        <taxon>Eukaryota</taxon>
        <taxon>Fungi</taxon>
        <taxon>Dikarya</taxon>
        <taxon>Ascomycota</taxon>
        <taxon>Pezizomycotina</taxon>
        <taxon>Dothideomycetes</taxon>
        <taxon>Dothideomycetidae</taxon>
        <taxon>Mycosphaerellales</taxon>
        <taxon>Teratosphaeriaceae</taxon>
        <taxon>Elasticomyces</taxon>
    </lineage>
</organism>
<dbReference type="EMBL" id="JAVRQU010000019">
    <property type="protein sequence ID" value="KAK5692635.1"/>
    <property type="molecule type" value="Genomic_DNA"/>
</dbReference>